<evidence type="ECO:0000313" key="2">
    <source>
        <dbReference type="EMBL" id="KAK7347741.1"/>
    </source>
</evidence>
<feature type="region of interest" description="Disordered" evidence="1">
    <location>
        <begin position="49"/>
        <end position="77"/>
    </location>
</feature>
<dbReference type="Proteomes" id="UP001374584">
    <property type="component" value="Unassembled WGS sequence"/>
</dbReference>
<dbReference type="EMBL" id="JAYMYR010000008">
    <property type="protein sequence ID" value="KAK7347741.1"/>
    <property type="molecule type" value="Genomic_DNA"/>
</dbReference>
<organism evidence="2 3">
    <name type="scientific">Phaseolus coccineus</name>
    <name type="common">Scarlet runner bean</name>
    <name type="synonym">Phaseolus multiflorus</name>
    <dbReference type="NCBI Taxonomy" id="3886"/>
    <lineage>
        <taxon>Eukaryota</taxon>
        <taxon>Viridiplantae</taxon>
        <taxon>Streptophyta</taxon>
        <taxon>Embryophyta</taxon>
        <taxon>Tracheophyta</taxon>
        <taxon>Spermatophyta</taxon>
        <taxon>Magnoliopsida</taxon>
        <taxon>eudicotyledons</taxon>
        <taxon>Gunneridae</taxon>
        <taxon>Pentapetalae</taxon>
        <taxon>rosids</taxon>
        <taxon>fabids</taxon>
        <taxon>Fabales</taxon>
        <taxon>Fabaceae</taxon>
        <taxon>Papilionoideae</taxon>
        <taxon>50 kb inversion clade</taxon>
        <taxon>NPAAA clade</taxon>
        <taxon>indigoferoid/millettioid clade</taxon>
        <taxon>Phaseoleae</taxon>
        <taxon>Phaseolus</taxon>
    </lineage>
</organism>
<protein>
    <submittedName>
        <fullName evidence="2">Uncharacterized protein</fullName>
    </submittedName>
</protein>
<comment type="caution">
    <text evidence="2">The sequence shown here is derived from an EMBL/GenBank/DDBJ whole genome shotgun (WGS) entry which is preliminary data.</text>
</comment>
<feature type="region of interest" description="Disordered" evidence="1">
    <location>
        <begin position="1"/>
        <end position="26"/>
    </location>
</feature>
<accession>A0AAN9M5D7</accession>
<sequence>MVGDSGRSSRTKEQRQSNNNNNRTWFIGSVTEVKQSLLEMGCEQNSWNDIKEIEAEAEAEAQKEEEESKSDYSEGVTEQKDLCAKCWEWSTYLEWHMDSHASCFPQLPTERTSPMCTRKQRHQNPTINALT</sequence>
<evidence type="ECO:0000313" key="3">
    <source>
        <dbReference type="Proteomes" id="UP001374584"/>
    </source>
</evidence>
<gene>
    <name evidence="2" type="ORF">VNO80_22280</name>
</gene>
<reference evidence="2 3" key="1">
    <citation type="submission" date="2024-01" db="EMBL/GenBank/DDBJ databases">
        <title>The genomes of 5 underutilized Papilionoideae crops provide insights into root nodulation and disease resistanc.</title>
        <authorList>
            <person name="Jiang F."/>
        </authorList>
    </citation>
    <scope>NUCLEOTIDE SEQUENCE [LARGE SCALE GENOMIC DNA]</scope>
    <source>
        <strain evidence="2">JINMINGXINNONG_FW02</strain>
        <tissue evidence="2">Leaves</tissue>
    </source>
</reference>
<proteinExistence type="predicted"/>
<feature type="compositionally biased region" description="Acidic residues" evidence="1">
    <location>
        <begin position="55"/>
        <end position="68"/>
    </location>
</feature>
<name>A0AAN9M5D7_PHACN</name>
<evidence type="ECO:0000256" key="1">
    <source>
        <dbReference type="SAM" id="MobiDB-lite"/>
    </source>
</evidence>
<dbReference type="AlphaFoldDB" id="A0AAN9M5D7"/>
<keyword evidence="3" id="KW-1185">Reference proteome</keyword>